<feature type="transmembrane region" description="Helical" evidence="6">
    <location>
        <begin position="12"/>
        <end position="30"/>
    </location>
</feature>
<dbReference type="CDD" id="cd11386">
    <property type="entry name" value="MCP_signal"/>
    <property type="match status" value="1"/>
</dbReference>
<reference evidence="9 10" key="1">
    <citation type="submission" date="2023-07" db="EMBL/GenBank/DDBJ databases">
        <title>Genomic Encyclopedia of Type Strains, Phase IV (KMG-IV): sequencing the most valuable type-strain genomes for metagenomic binning, comparative biology and taxonomic classification.</title>
        <authorList>
            <person name="Goeker M."/>
        </authorList>
    </citation>
    <scope>NUCLEOTIDE SEQUENCE [LARGE SCALE GENOMIC DNA]</scope>
    <source>
        <strain evidence="9 10">DSM 1112</strain>
    </source>
</reference>
<evidence type="ECO:0000256" key="4">
    <source>
        <dbReference type="SAM" id="Coils"/>
    </source>
</evidence>
<dbReference type="Pfam" id="PF00015">
    <property type="entry name" value="MCPsignal"/>
    <property type="match status" value="1"/>
</dbReference>
<dbReference type="Gene3D" id="1.10.287.950">
    <property type="entry name" value="Methyl-accepting chemotaxis protein"/>
    <property type="match status" value="1"/>
</dbReference>
<feature type="domain" description="Methyl-accepting transducer" evidence="7">
    <location>
        <begin position="348"/>
        <end position="577"/>
    </location>
</feature>
<dbReference type="SMART" id="SM00283">
    <property type="entry name" value="MA"/>
    <property type="match status" value="1"/>
</dbReference>
<dbReference type="InterPro" id="IPR004089">
    <property type="entry name" value="MCPsignal_dom"/>
</dbReference>
<comment type="caution">
    <text evidence="9">The sequence shown here is derived from an EMBL/GenBank/DDBJ whole genome shotgun (WGS) entry which is preliminary data.</text>
</comment>
<dbReference type="Pfam" id="PF12729">
    <property type="entry name" value="4HB_MCP_1"/>
    <property type="match status" value="1"/>
</dbReference>
<comment type="similarity">
    <text evidence="2">Belongs to the methyl-accepting chemotaxis (MCP) protein family.</text>
</comment>
<dbReference type="PROSITE" id="PS50885">
    <property type="entry name" value="HAMP"/>
    <property type="match status" value="2"/>
</dbReference>
<dbReference type="SUPFAM" id="SSF158472">
    <property type="entry name" value="HAMP domain-like"/>
    <property type="match status" value="1"/>
</dbReference>
<dbReference type="RefSeq" id="WP_307235422.1">
    <property type="nucleotide sequence ID" value="NZ_JAUSVF010000003.1"/>
</dbReference>
<keyword evidence="1" id="KW-0145">Chemotaxis</keyword>
<evidence type="ECO:0000259" key="7">
    <source>
        <dbReference type="PROSITE" id="PS50111"/>
    </source>
</evidence>
<dbReference type="CDD" id="cd06225">
    <property type="entry name" value="HAMP"/>
    <property type="match status" value="1"/>
</dbReference>
<evidence type="ECO:0000256" key="2">
    <source>
        <dbReference type="ARBA" id="ARBA00029447"/>
    </source>
</evidence>
<name>A0ABU0BXW5_9HYPH</name>
<evidence type="ECO:0000256" key="1">
    <source>
        <dbReference type="ARBA" id="ARBA00022500"/>
    </source>
</evidence>
<keyword evidence="3" id="KW-0807">Transducer</keyword>
<dbReference type="PROSITE" id="PS51257">
    <property type="entry name" value="PROKAR_LIPOPROTEIN"/>
    <property type="match status" value="1"/>
</dbReference>
<feature type="coiled-coil region" evidence="4">
    <location>
        <begin position="548"/>
        <end position="589"/>
    </location>
</feature>
<dbReference type="Pfam" id="PF00672">
    <property type="entry name" value="HAMP"/>
    <property type="match status" value="1"/>
</dbReference>
<evidence type="ECO:0000259" key="8">
    <source>
        <dbReference type="PROSITE" id="PS50885"/>
    </source>
</evidence>
<feature type="transmembrane region" description="Helical" evidence="6">
    <location>
        <begin position="42"/>
        <end position="60"/>
    </location>
</feature>
<feature type="transmembrane region" description="Helical" evidence="6">
    <location>
        <begin position="189"/>
        <end position="207"/>
    </location>
</feature>
<feature type="region of interest" description="Disordered" evidence="5">
    <location>
        <begin position="353"/>
        <end position="375"/>
    </location>
</feature>
<dbReference type="InterPro" id="IPR024478">
    <property type="entry name" value="HlyB_4HB_MCP"/>
</dbReference>
<keyword evidence="6" id="KW-0472">Membrane</keyword>
<protein>
    <submittedName>
        <fullName evidence="9">Methyl-accepting chemotaxis protein</fullName>
    </submittedName>
</protein>
<dbReference type="PANTHER" id="PTHR43531">
    <property type="entry name" value="PROTEIN ICFG"/>
    <property type="match status" value="1"/>
</dbReference>
<dbReference type="SUPFAM" id="SSF58104">
    <property type="entry name" value="Methyl-accepting chemotaxis protein (MCP) signaling domain"/>
    <property type="match status" value="1"/>
</dbReference>
<dbReference type="Proteomes" id="UP001230207">
    <property type="component" value="Unassembled WGS sequence"/>
</dbReference>
<evidence type="ECO:0000256" key="5">
    <source>
        <dbReference type="SAM" id="MobiDB-lite"/>
    </source>
</evidence>
<evidence type="ECO:0000313" key="9">
    <source>
        <dbReference type="EMBL" id="MDQ0323095.1"/>
    </source>
</evidence>
<evidence type="ECO:0000256" key="3">
    <source>
        <dbReference type="PROSITE-ProRule" id="PRU00284"/>
    </source>
</evidence>
<dbReference type="InterPro" id="IPR051310">
    <property type="entry name" value="MCP_chemotaxis"/>
</dbReference>
<organism evidence="9 10">
    <name type="scientific">Pararhizobium capsulatum DSM 1112</name>
    <dbReference type="NCBI Taxonomy" id="1121113"/>
    <lineage>
        <taxon>Bacteria</taxon>
        <taxon>Pseudomonadati</taxon>
        <taxon>Pseudomonadota</taxon>
        <taxon>Alphaproteobacteria</taxon>
        <taxon>Hyphomicrobiales</taxon>
        <taxon>Rhizobiaceae</taxon>
        <taxon>Rhizobium/Agrobacterium group</taxon>
        <taxon>Pararhizobium</taxon>
    </lineage>
</organism>
<evidence type="ECO:0000313" key="10">
    <source>
        <dbReference type="Proteomes" id="UP001230207"/>
    </source>
</evidence>
<accession>A0ABU0BXW5</accession>
<keyword evidence="4" id="KW-0175">Coiled coil</keyword>
<sequence>MSRPKIKTALTSVLALVACVFVMFACFAINSMNTVNNNVAELAMGWLPGIAISNEMNIALSTMRRDYLNHIMALDDASRGEAESAINSGASHFLAELAKNEELSHNDAERAAANDIRTKFSALQQLSAPMLALSQAGKFNDAKIYQQTRVRPAASELTEAIDQIVKIKFAGAGESYETSKWVFRRTMSLTLIAVAIGLAIIAGGVYFSRRGIAMPIEAITVSMKALATGNTETPIPYEGRADEIGDMAAAVAVFKANALETTMLETQAARERALAEKEREQNADSQRVKAEEMRLATDGLALGLSHLAKGNLSFQLTSDFAPDFEALRDNFNASALQLADTLQSVAAAASSIDSGSREISRSSNDLSGRTEHQAASLEETAAALDQITTNVSNSSQRAEEARQIAGQANASAMQSSLVVANAINAMERIEQSSRQISNIISVIDEIAFQTNLLALNAGVEAARAGEAGKGFAVVAQEVRELAQRSALAAKEIKDLIRNSSIEVEGGVKFVRDTGDALNVIGDYVGAINQHMESIAVSAREQSIGLVEVNSAVNQMDQVTQQNAAMVEEMNAASATLAQESNRLKALTSQFVFTRLDESRRALSGLRAA</sequence>
<feature type="domain" description="HAMP" evidence="8">
    <location>
        <begin position="300"/>
        <end position="343"/>
    </location>
</feature>
<dbReference type="PROSITE" id="PS50111">
    <property type="entry name" value="CHEMOTAXIS_TRANSDUC_2"/>
    <property type="match status" value="1"/>
</dbReference>
<feature type="domain" description="HAMP" evidence="8">
    <location>
        <begin position="210"/>
        <end position="263"/>
    </location>
</feature>
<dbReference type="InterPro" id="IPR003660">
    <property type="entry name" value="HAMP_dom"/>
</dbReference>
<dbReference type="Gene3D" id="6.10.340.10">
    <property type="match status" value="1"/>
</dbReference>
<evidence type="ECO:0000256" key="6">
    <source>
        <dbReference type="SAM" id="Phobius"/>
    </source>
</evidence>
<proteinExistence type="inferred from homology"/>
<keyword evidence="6" id="KW-1133">Transmembrane helix</keyword>
<dbReference type="PANTHER" id="PTHR43531:SF11">
    <property type="entry name" value="METHYL-ACCEPTING CHEMOTAXIS PROTEIN 3"/>
    <property type="match status" value="1"/>
</dbReference>
<keyword evidence="10" id="KW-1185">Reference proteome</keyword>
<dbReference type="EMBL" id="JAUSVF010000003">
    <property type="protein sequence ID" value="MDQ0323095.1"/>
    <property type="molecule type" value="Genomic_DNA"/>
</dbReference>
<dbReference type="SMART" id="SM00304">
    <property type="entry name" value="HAMP"/>
    <property type="match status" value="1"/>
</dbReference>
<gene>
    <name evidence="9" type="ORF">QO002_005301</name>
</gene>
<keyword evidence="6" id="KW-0812">Transmembrane</keyword>